<evidence type="ECO:0000256" key="2">
    <source>
        <dbReference type="ARBA" id="ARBA00022692"/>
    </source>
</evidence>
<keyword evidence="3" id="KW-0547">Nucleotide-binding</keyword>
<feature type="transmembrane region" description="Helical" evidence="7">
    <location>
        <begin position="157"/>
        <end position="180"/>
    </location>
</feature>
<evidence type="ECO:0000256" key="5">
    <source>
        <dbReference type="ARBA" id="ARBA00022989"/>
    </source>
</evidence>
<evidence type="ECO:0000256" key="7">
    <source>
        <dbReference type="SAM" id="Phobius"/>
    </source>
</evidence>
<evidence type="ECO:0000259" key="8">
    <source>
        <dbReference type="PROSITE" id="PS50893"/>
    </source>
</evidence>
<keyword evidence="4 10" id="KW-0067">ATP-binding</keyword>
<dbReference type="EMBL" id="JAQMTI010000224">
    <property type="protein sequence ID" value="MDB9443161.1"/>
    <property type="molecule type" value="Genomic_DNA"/>
</dbReference>
<reference evidence="10 11" key="1">
    <citation type="submission" date="2023-01" db="EMBL/GenBank/DDBJ databases">
        <title>Genomes from the Australian National Cyanobacteria Reference Collection.</title>
        <authorList>
            <person name="Willis A."/>
            <person name="Lee E.M.F."/>
        </authorList>
    </citation>
    <scope>NUCLEOTIDE SEQUENCE [LARGE SCALE GENOMIC DNA]</scope>
    <source>
        <strain evidence="10 11">CS-549</strain>
    </source>
</reference>
<feature type="transmembrane region" description="Helical" evidence="7">
    <location>
        <begin position="186"/>
        <end position="204"/>
    </location>
</feature>
<dbReference type="Gene3D" id="1.20.1560.10">
    <property type="entry name" value="ABC transporter type 1, transmembrane domain"/>
    <property type="match status" value="1"/>
</dbReference>
<keyword evidence="6 7" id="KW-0472">Membrane</keyword>
<sequence length="609" mass="66523">MIEKQASLIQNLRQLYHLLPLARRRQMLWLLMLMVVTAASEVVSLGAVLPFLGALSNAEGVLQNPTLQPLWVQLGVTKTFQLVAWLGGSFGTAVVLANGLRLLTLRWQSRFAAMVSSDLSCEVYRRTLLQPYSFHVRHSSNELIADITQDLQSVSSYVLPGVLNLVVNSIIVLALVLSILAINLGVALGTAAVLGITYVILLRITRRALARNSKDISSQSRLVVKYLQEGLGGIRDVLLESNQGMFVTRYDQAYRPTRVAAADNYFIGASPRFLIEAVAMVTIALMAVVMSYDQQQLAQVVPTLGALTLAANRLLPALQVSFNALANIRGNQVSLQNVLRRLSMPVSLVSVGSGVGQPLDNELRLQGVWFRYTESTPWVLQDLCLQIKPNTTVGFVGTTGSGKSTTADIILGLLQPERGEVLVDGAALTGERLHRWQRTIAHVPQSIFLSDATVAENIAFGVPRSEIDLDRVRQAARLAQIADFIESRPEGYGEIVGERGIRLSGGQRQRIGIARALYKRASVIVLDEATSALDNDTEREVMAAIEGLSHQLTVILIAHRLTTVQKCDRIFHLDQGRLAAQGTYEELLANSGSFRAMALSGVEGSDKFI</sequence>
<dbReference type="InterPro" id="IPR003439">
    <property type="entry name" value="ABC_transporter-like_ATP-bd"/>
</dbReference>
<feature type="transmembrane region" description="Helical" evidence="7">
    <location>
        <begin position="273"/>
        <end position="292"/>
    </location>
</feature>
<dbReference type="PROSITE" id="PS50929">
    <property type="entry name" value="ABC_TM1F"/>
    <property type="match status" value="1"/>
</dbReference>
<dbReference type="InterPro" id="IPR039421">
    <property type="entry name" value="Type_1_exporter"/>
</dbReference>
<accession>A0ABT4ZUR7</accession>
<dbReference type="InterPro" id="IPR017871">
    <property type="entry name" value="ABC_transporter-like_CS"/>
</dbReference>
<proteinExistence type="predicted"/>
<evidence type="ECO:0000313" key="10">
    <source>
        <dbReference type="EMBL" id="MDB9443161.1"/>
    </source>
</evidence>
<dbReference type="Pfam" id="PF00664">
    <property type="entry name" value="ABC_membrane"/>
    <property type="match status" value="1"/>
</dbReference>
<dbReference type="SUPFAM" id="SSF90123">
    <property type="entry name" value="ABC transporter transmembrane region"/>
    <property type="match status" value="1"/>
</dbReference>
<evidence type="ECO:0000256" key="1">
    <source>
        <dbReference type="ARBA" id="ARBA00004651"/>
    </source>
</evidence>
<dbReference type="PANTHER" id="PTHR24221">
    <property type="entry name" value="ATP-BINDING CASSETTE SUB-FAMILY B"/>
    <property type="match status" value="1"/>
</dbReference>
<dbReference type="InterPro" id="IPR027417">
    <property type="entry name" value="P-loop_NTPase"/>
</dbReference>
<organism evidence="10 11">
    <name type="scientific">Sphaerospermopsis kisseleviana CS-549</name>
    <dbReference type="NCBI Taxonomy" id="3021783"/>
    <lineage>
        <taxon>Bacteria</taxon>
        <taxon>Bacillati</taxon>
        <taxon>Cyanobacteriota</taxon>
        <taxon>Cyanophyceae</taxon>
        <taxon>Nostocales</taxon>
        <taxon>Aphanizomenonaceae</taxon>
        <taxon>Sphaerospermopsis</taxon>
        <taxon>Sphaerospermopsis kisseleviana</taxon>
    </lineage>
</organism>
<name>A0ABT4ZUR7_9CYAN</name>
<evidence type="ECO:0000256" key="4">
    <source>
        <dbReference type="ARBA" id="ARBA00022840"/>
    </source>
</evidence>
<protein>
    <submittedName>
        <fullName evidence="10">ABC transporter ATP-binding protein</fullName>
    </submittedName>
</protein>
<dbReference type="Pfam" id="PF00005">
    <property type="entry name" value="ABC_tran"/>
    <property type="match status" value="1"/>
</dbReference>
<dbReference type="Proteomes" id="UP001211711">
    <property type="component" value="Unassembled WGS sequence"/>
</dbReference>
<feature type="domain" description="ABC transmembrane type-1" evidence="9">
    <location>
        <begin position="28"/>
        <end position="330"/>
    </location>
</feature>
<dbReference type="PANTHER" id="PTHR24221:SF654">
    <property type="entry name" value="ATP-BINDING CASSETTE SUB-FAMILY B MEMBER 6"/>
    <property type="match status" value="1"/>
</dbReference>
<dbReference type="InterPro" id="IPR011527">
    <property type="entry name" value="ABC1_TM_dom"/>
</dbReference>
<keyword evidence="11" id="KW-1185">Reference proteome</keyword>
<evidence type="ECO:0000256" key="3">
    <source>
        <dbReference type="ARBA" id="ARBA00022741"/>
    </source>
</evidence>
<evidence type="ECO:0000259" key="9">
    <source>
        <dbReference type="PROSITE" id="PS50929"/>
    </source>
</evidence>
<dbReference type="PROSITE" id="PS50893">
    <property type="entry name" value="ABC_TRANSPORTER_2"/>
    <property type="match status" value="1"/>
</dbReference>
<dbReference type="SMART" id="SM00382">
    <property type="entry name" value="AAA"/>
    <property type="match status" value="1"/>
</dbReference>
<feature type="transmembrane region" description="Helical" evidence="7">
    <location>
        <begin position="82"/>
        <end position="104"/>
    </location>
</feature>
<keyword evidence="2 7" id="KW-0812">Transmembrane</keyword>
<dbReference type="RefSeq" id="WP_272110731.1">
    <property type="nucleotide sequence ID" value="NZ_JAQMTI010000224.1"/>
</dbReference>
<dbReference type="Gene3D" id="3.40.50.300">
    <property type="entry name" value="P-loop containing nucleotide triphosphate hydrolases"/>
    <property type="match status" value="1"/>
</dbReference>
<comment type="subcellular location">
    <subcellularLocation>
        <location evidence="1">Cell membrane</location>
        <topology evidence="1">Multi-pass membrane protein</topology>
    </subcellularLocation>
</comment>
<dbReference type="InterPro" id="IPR003593">
    <property type="entry name" value="AAA+_ATPase"/>
</dbReference>
<feature type="transmembrane region" description="Helical" evidence="7">
    <location>
        <begin position="28"/>
        <end position="52"/>
    </location>
</feature>
<dbReference type="SUPFAM" id="SSF52540">
    <property type="entry name" value="P-loop containing nucleoside triphosphate hydrolases"/>
    <property type="match status" value="1"/>
</dbReference>
<gene>
    <name evidence="10" type="ORF">PN497_17590</name>
</gene>
<evidence type="ECO:0000256" key="6">
    <source>
        <dbReference type="ARBA" id="ARBA00023136"/>
    </source>
</evidence>
<evidence type="ECO:0000313" key="11">
    <source>
        <dbReference type="Proteomes" id="UP001211711"/>
    </source>
</evidence>
<feature type="domain" description="ABC transporter" evidence="8">
    <location>
        <begin position="363"/>
        <end position="600"/>
    </location>
</feature>
<dbReference type="GO" id="GO:0005524">
    <property type="term" value="F:ATP binding"/>
    <property type="evidence" value="ECO:0007669"/>
    <property type="project" value="UniProtKB-KW"/>
</dbReference>
<dbReference type="InterPro" id="IPR036640">
    <property type="entry name" value="ABC1_TM_sf"/>
</dbReference>
<dbReference type="PROSITE" id="PS00211">
    <property type="entry name" value="ABC_TRANSPORTER_1"/>
    <property type="match status" value="1"/>
</dbReference>
<keyword evidence="5 7" id="KW-1133">Transmembrane helix</keyword>
<comment type="caution">
    <text evidence="10">The sequence shown here is derived from an EMBL/GenBank/DDBJ whole genome shotgun (WGS) entry which is preliminary data.</text>
</comment>